<dbReference type="CDD" id="cd04280">
    <property type="entry name" value="ZnMc_astacin_like"/>
    <property type="match status" value="1"/>
</dbReference>
<organism evidence="13 14">
    <name type="scientific">Lasius platythorax</name>
    <dbReference type="NCBI Taxonomy" id="488582"/>
    <lineage>
        <taxon>Eukaryota</taxon>
        <taxon>Metazoa</taxon>
        <taxon>Ecdysozoa</taxon>
        <taxon>Arthropoda</taxon>
        <taxon>Hexapoda</taxon>
        <taxon>Insecta</taxon>
        <taxon>Pterygota</taxon>
        <taxon>Neoptera</taxon>
        <taxon>Endopterygota</taxon>
        <taxon>Hymenoptera</taxon>
        <taxon>Apocrita</taxon>
        <taxon>Aculeata</taxon>
        <taxon>Formicoidea</taxon>
        <taxon>Formicidae</taxon>
        <taxon>Formicinae</taxon>
        <taxon>Lasius</taxon>
        <taxon>Lasius</taxon>
    </lineage>
</organism>
<evidence type="ECO:0000256" key="9">
    <source>
        <dbReference type="ARBA" id="ARBA00023180"/>
    </source>
</evidence>
<feature type="disulfide bond" evidence="10">
    <location>
        <begin position="144"/>
        <end position="299"/>
    </location>
</feature>
<dbReference type="Gene3D" id="3.40.390.10">
    <property type="entry name" value="Collagenase (Catalytic Domain)"/>
    <property type="match status" value="1"/>
</dbReference>
<keyword evidence="7" id="KW-0865">Zymogen</keyword>
<evidence type="ECO:0000313" key="13">
    <source>
        <dbReference type="EMBL" id="CAL1683291.1"/>
    </source>
</evidence>
<dbReference type="GO" id="GO:0004222">
    <property type="term" value="F:metalloendopeptidase activity"/>
    <property type="evidence" value="ECO:0007669"/>
    <property type="project" value="UniProtKB-UniRule"/>
</dbReference>
<evidence type="ECO:0000256" key="6">
    <source>
        <dbReference type="ARBA" id="ARBA00023049"/>
    </source>
</evidence>
<keyword evidence="8 10" id="KW-1015">Disulfide bond</keyword>
<evidence type="ECO:0000256" key="3">
    <source>
        <dbReference type="ARBA" id="ARBA00022729"/>
    </source>
</evidence>
<dbReference type="PROSITE" id="PS51864">
    <property type="entry name" value="ASTACIN"/>
    <property type="match status" value="1"/>
</dbReference>
<dbReference type="InterPro" id="IPR001506">
    <property type="entry name" value="Peptidase_M12A"/>
</dbReference>
<evidence type="ECO:0000256" key="7">
    <source>
        <dbReference type="ARBA" id="ARBA00023145"/>
    </source>
</evidence>
<dbReference type="SUPFAM" id="SSF55486">
    <property type="entry name" value="Metalloproteases ('zincins'), catalytic domain"/>
    <property type="match status" value="1"/>
</dbReference>
<keyword evidence="6 10" id="KW-0482">Metalloprotease</keyword>
<dbReference type="InterPro" id="IPR034035">
    <property type="entry name" value="Astacin-like_dom"/>
</dbReference>
<dbReference type="FunFam" id="3.40.390.10:FF:000015">
    <property type="entry name" value="Meprin A subunit"/>
    <property type="match status" value="1"/>
</dbReference>
<dbReference type="GO" id="GO:0008270">
    <property type="term" value="F:zinc ion binding"/>
    <property type="evidence" value="ECO:0007669"/>
    <property type="project" value="UniProtKB-UniRule"/>
</dbReference>
<keyword evidence="9" id="KW-0325">Glycoprotein</keyword>
<evidence type="ECO:0000313" key="14">
    <source>
        <dbReference type="Proteomes" id="UP001497644"/>
    </source>
</evidence>
<name>A0AAV2NUP7_9HYME</name>
<dbReference type="InterPro" id="IPR006026">
    <property type="entry name" value="Peptidase_Metallo"/>
</dbReference>
<evidence type="ECO:0000256" key="4">
    <source>
        <dbReference type="ARBA" id="ARBA00022801"/>
    </source>
</evidence>
<feature type="chain" id="PRO_5043097155" description="Metalloendopeptidase" evidence="11">
    <location>
        <begin position="29"/>
        <end position="311"/>
    </location>
</feature>
<dbReference type="GO" id="GO:0006508">
    <property type="term" value="P:proteolysis"/>
    <property type="evidence" value="ECO:0007669"/>
    <property type="project" value="UniProtKB-KW"/>
</dbReference>
<gene>
    <name evidence="13" type="ORF">LPLAT_LOCUS9048</name>
</gene>
<feature type="binding site" evidence="10">
    <location>
        <position position="196"/>
    </location>
    <ligand>
        <name>Zn(2+)</name>
        <dbReference type="ChEBI" id="CHEBI:29105"/>
        <note>catalytic</note>
    </ligand>
</feature>
<dbReference type="EC" id="3.4.24.-" evidence="11"/>
<dbReference type="PANTHER" id="PTHR10127">
    <property type="entry name" value="DISCOIDIN, CUB, EGF, LAMININ , AND ZINC METALLOPROTEASE DOMAIN CONTAINING"/>
    <property type="match status" value="1"/>
</dbReference>
<dbReference type="EMBL" id="OZ034827">
    <property type="protein sequence ID" value="CAL1683291.1"/>
    <property type="molecule type" value="Genomic_DNA"/>
</dbReference>
<keyword evidence="5 10" id="KW-0862">Zinc</keyword>
<feature type="signal peptide" evidence="11">
    <location>
        <begin position="1"/>
        <end position="28"/>
    </location>
</feature>
<dbReference type="Proteomes" id="UP001497644">
    <property type="component" value="Chromosome 4"/>
</dbReference>
<feature type="binding site" evidence="10">
    <location>
        <position position="206"/>
    </location>
    <ligand>
        <name>Zn(2+)</name>
        <dbReference type="ChEBI" id="CHEBI:29105"/>
        <note>catalytic</note>
    </ligand>
</feature>
<feature type="binding site" evidence="10">
    <location>
        <position position="200"/>
    </location>
    <ligand>
        <name>Zn(2+)</name>
        <dbReference type="ChEBI" id="CHEBI:29105"/>
        <note>catalytic</note>
    </ligand>
</feature>
<keyword evidence="4 10" id="KW-0378">Hydrolase</keyword>
<keyword evidence="14" id="KW-1185">Reference proteome</keyword>
<evidence type="ECO:0000256" key="1">
    <source>
        <dbReference type="ARBA" id="ARBA00022670"/>
    </source>
</evidence>
<accession>A0AAV2NUP7</accession>
<evidence type="ECO:0000256" key="5">
    <source>
        <dbReference type="ARBA" id="ARBA00022833"/>
    </source>
</evidence>
<keyword evidence="2 10" id="KW-0479">Metal-binding</keyword>
<dbReference type="PANTHER" id="PTHR10127:SF780">
    <property type="entry name" value="METALLOENDOPEPTIDASE"/>
    <property type="match status" value="1"/>
</dbReference>
<dbReference type="Pfam" id="PF01400">
    <property type="entry name" value="Astacin"/>
    <property type="match status" value="1"/>
</dbReference>
<keyword evidence="3 11" id="KW-0732">Signal</keyword>
<evidence type="ECO:0000256" key="11">
    <source>
        <dbReference type="RuleBase" id="RU361183"/>
    </source>
</evidence>
<feature type="active site" evidence="10">
    <location>
        <position position="197"/>
    </location>
</feature>
<dbReference type="SMART" id="SM00235">
    <property type="entry name" value="ZnMc"/>
    <property type="match status" value="1"/>
</dbReference>
<evidence type="ECO:0000259" key="12">
    <source>
        <dbReference type="PROSITE" id="PS51864"/>
    </source>
</evidence>
<dbReference type="InterPro" id="IPR024079">
    <property type="entry name" value="MetalloPept_cat_dom_sf"/>
</dbReference>
<comment type="cofactor">
    <cofactor evidence="10 11">
        <name>Zn(2+)</name>
        <dbReference type="ChEBI" id="CHEBI:29105"/>
    </cofactor>
    <text evidence="10 11">Binds 1 zinc ion per subunit.</text>
</comment>
<reference evidence="13" key="1">
    <citation type="submission" date="2024-04" db="EMBL/GenBank/DDBJ databases">
        <authorList>
            <consortium name="Molecular Ecology Group"/>
        </authorList>
    </citation>
    <scope>NUCLEOTIDE SEQUENCE</scope>
</reference>
<feature type="domain" description="Peptidase M12A" evidence="12">
    <location>
        <begin position="102"/>
        <end position="300"/>
    </location>
</feature>
<protein>
    <recommendedName>
        <fullName evidence="11">Metalloendopeptidase</fullName>
        <ecNumber evidence="11">3.4.24.-</ecNumber>
    </recommendedName>
</protein>
<dbReference type="AlphaFoldDB" id="A0AAV2NUP7"/>
<dbReference type="PRINTS" id="PR00480">
    <property type="entry name" value="ASTACIN"/>
</dbReference>
<evidence type="ECO:0000256" key="2">
    <source>
        <dbReference type="ARBA" id="ARBA00022723"/>
    </source>
</evidence>
<evidence type="ECO:0000256" key="8">
    <source>
        <dbReference type="ARBA" id="ARBA00023157"/>
    </source>
</evidence>
<sequence>MSSRLSATLAWTLVVVLTMMSSSTDVDAWPMLRRRDVLDNVVDGPDGLIAHLRNFGGSLYGFPSNETGLRVARWHKGMDVNPEELGEYAEGDILFPPITGRSGLAAVSARWPNGIIPFVISPYFNAQQQKVIYDAMDDYHRYTCIRFKPYTGEENDYIRITAGNSGCWSSVGRIGGRQDVNLQVPGCLTQKGTAIHELMHAVGFLHEHSRYERDDYVNILWQNISPSHTHNFNKAPAEVTDAFGVGYDYSSVMHYSSTAFSKNNQLKTIVPKGNTREKLGQREGFSKKDILKIRRMYKCGKRAGFYNVDDY</sequence>
<keyword evidence="1 10" id="KW-0645">Protease</keyword>
<proteinExistence type="predicted"/>
<evidence type="ECO:0000256" key="10">
    <source>
        <dbReference type="PROSITE-ProRule" id="PRU01211"/>
    </source>
</evidence>
<comment type="caution">
    <text evidence="10">Lacks conserved residue(s) required for the propagation of feature annotation.</text>
</comment>